<evidence type="ECO:0000256" key="2">
    <source>
        <dbReference type="ARBA" id="ARBA00005594"/>
    </source>
</evidence>
<dbReference type="InterPro" id="IPR001412">
    <property type="entry name" value="aa-tRNA-synth_I_CS"/>
</dbReference>
<reference evidence="15 16" key="1">
    <citation type="journal article" date="2012" name="BMC Genomics">
        <title>Comparative genomics of the white-rot fungi, Phanerochaete carnosa and P. chrysosporium, to elucidate the genetic basis of the distinct wood types they colonize.</title>
        <authorList>
            <person name="Suzuki H."/>
            <person name="MacDonald J."/>
            <person name="Syed K."/>
            <person name="Salamov A."/>
            <person name="Hori C."/>
            <person name="Aerts A."/>
            <person name="Henrissat B."/>
            <person name="Wiebenga A."/>
            <person name="vanKuyk P.A."/>
            <person name="Barry K."/>
            <person name="Lindquist E."/>
            <person name="LaButti K."/>
            <person name="Lapidus A."/>
            <person name="Lucas S."/>
            <person name="Coutinho P."/>
            <person name="Gong Y."/>
            <person name="Samejima M."/>
            <person name="Mahadevan R."/>
            <person name="Abou-Zaid M."/>
            <person name="de Vries R.P."/>
            <person name="Igarashi K."/>
            <person name="Yadav J.S."/>
            <person name="Grigoriev I.V."/>
            <person name="Master E.R."/>
        </authorList>
    </citation>
    <scope>NUCLEOTIDE SEQUENCE [LARGE SCALE GENOMIC DNA]</scope>
    <source>
        <strain evidence="15 16">HHB-10118-sp</strain>
    </source>
</reference>
<dbReference type="InterPro" id="IPR009008">
    <property type="entry name" value="Val/Leu/Ile-tRNA-synth_edit"/>
</dbReference>
<dbReference type="AlphaFoldDB" id="K5X2L7"/>
<evidence type="ECO:0000256" key="6">
    <source>
        <dbReference type="ARBA" id="ARBA00022840"/>
    </source>
</evidence>
<protein>
    <recommendedName>
        <fullName evidence="11">Isoleucine--tRNA ligase, mitochondrial</fullName>
        <ecNumber evidence="3">6.1.1.5</ecNumber>
    </recommendedName>
    <alternativeName>
        <fullName evidence="9">Isoleucyl-tRNA synthetase</fullName>
    </alternativeName>
</protein>
<dbReference type="GO" id="GO:0004822">
    <property type="term" value="F:isoleucine-tRNA ligase activity"/>
    <property type="evidence" value="ECO:0007669"/>
    <property type="project" value="UniProtKB-EC"/>
</dbReference>
<evidence type="ECO:0000313" key="15">
    <source>
        <dbReference type="EMBL" id="EKM57047.1"/>
    </source>
</evidence>
<evidence type="ECO:0000256" key="1">
    <source>
        <dbReference type="ARBA" id="ARBA00004173"/>
    </source>
</evidence>
<dbReference type="GO" id="GO:0032543">
    <property type="term" value="P:mitochondrial translation"/>
    <property type="evidence" value="ECO:0007669"/>
    <property type="project" value="TreeGrafter"/>
</dbReference>
<keyword evidence="7 12" id="KW-0648">Protein biosynthesis</keyword>
<dbReference type="PANTHER" id="PTHR42765:SF1">
    <property type="entry name" value="ISOLEUCINE--TRNA LIGASE, MITOCHONDRIAL"/>
    <property type="match status" value="1"/>
</dbReference>
<comment type="similarity">
    <text evidence="2 12">Belongs to the class-I aminoacyl-tRNA synthetase family.</text>
</comment>
<dbReference type="FunCoup" id="K5X2L7">
    <property type="interactions" value="460"/>
</dbReference>
<keyword evidence="5 12" id="KW-0547">Nucleotide-binding</keyword>
<evidence type="ECO:0000259" key="13">
    <source>
        <dbReference type="Pfam" id="PF00133"/>
    </source>
</evidence>
<dbReference type="PANTHER" id="PTHR42765">
    <property type="entry name" value="SOLEUCYL-TRNA SYNTHETASE"/>
    <property type="match status" value="1"/>
</dbReference>
<evidence type="ECO:0000256" key="5">
    <source>
        <dbReference type="ARBA" id="ARBA00022741"/>
    </source>
</evidence>
<dbReference type="InterPro" id="IPR014729">
    <property type="entry name" value="Rossmann-like_a/b/a_fold"/>
</dbReference>
<dbReference type="SUPFAM" id="SSF52374">
    <property type="entry name" value="Nucleotidylyl transferase"/>
    <property type="match status" value="1"/>
</dbReference>
<evidence type="ECO:0000256" key="11">
    <source>
        <dbReference type="ARBA" id="ARBA00068280"/>
    </source>
</evidence>
<evidence type="ECO:0000256" key="8">
    <source>
        <dbReference type="ARBA" id="ARBA00023146"/>
    </source>
</evidence>
<evidence type="ECO:0000256" key="9">
    <source>
        <dbReference type="ARBA" id="ARBA00032665"/>
    </source>
</evidence>
<dbReference type="GO" id="GO:0005739">
    <property type="term" value="C:mitochondrion"/>
    <property type="evidence" value="ECO:0007669"/>
    <property type="project" value="UniProtKB-SubCell"/>
</dbReference>
<dbReference type="Pfam" id="PF08264">
    <property type="entry name" value="Anticodon_1"/>
    <property type="match status" value="1"/>
</dbReference>
<dbReference type="STRING" id="650164.K5X2L7"/>
<name>K5X2L7_PHACS</name>
<dbReference type="GO" id="GO:0006428">
    <property type="term" value="P:isoleucyl-tRNA aminoacylation"/>
    <property type="evidence" value="ECO:0007669"/>
    <property type="project" value="InterPro"/>
</dbReference>
<keyword evidence="8 12" id="KW-0030">Aminoacyl-tRNA synthetase</keyword>
<evidence type="ECO:0000313" key="16">
    <source>
        <dbReference type="Proteomes" id="UP000008370"/>
    </source>
</evidence>
<dbReference type="Gene3D" id="1.10.730.20">
    <property type="match status" value="1"/>
</dbReference>
<dbReference type="HOGENOM" id="CLU_001493_7_0_1"/>
<dbReference type="SUPFAM" id="SSF50677">
    <property type="entry name" value="ValRS/IleRS/LeuRS editing domain"/>
    <property type="match status" value="1"/>
</dbReference>
<dbReference type="InterPro" id="IPR009080">
    <property type="entry name" value="tRNAsynth_Ia_anticodon-bd"/>
</dbReference>
<dbReference type="CDD" id="cd07960">
    <property type="entry name" value="Anticodon_Ia_Ile_BEm"/>
    <property type="match status" value="1"/>
</dbReference>
<keyword evidence="4 12" id="KW-0436">Ligase</keyword>
<keyword evidence="6 12" id="KW-0067">ATP-binding</keyword>
<evidence type="ECO:0000256" key="12">
    <source>
        <dbReference type="RuleBase" id="RU363035"/>
    </source>
</evidence>
<comment type="subcellular location">
    <subcellularLocation>
        <location evidence="1">Mitochondrion</location>
    </subcellularLocation>
</comment>
<evidence type="ECO:0000256" key="3">
    <source>
        <dbReference type="ARBA" id="ARBA00013165"/>
    </source>
</evidence>
<dbReference type="FunFam" id="3.40.50.620:FF:000111">
    <property type="entry name" value="Mitochondrial isoleucyl-tRNA synthetase"/>
    <property type="match status" value="1"/>
</dbReference>
<dbReference type="InParanoid" id="K5X2L7"/>
<evidence type="ECO:0000259" key="14">
    <source>
        <dbReference type="Pfam" id="PF08264"/>
    </source>
</evidence>
<dbReference type="Pfam" id="PF00133">
    <property type="entry name" value="tRNA-synt_1"/>
    <property type="match status" value="1"/>
</dbReference>
<dbReference type="EMBL" id="JH930471">
    <property type="protein sequence ID" value="EKM57047.1"/>
    <property type="molecule type" value="Genomic_DNA"/>
</dbReference>
<dbReference type="GO" id="GO:0002161">
    <property type="term" value="F:aminoacyl-tRNA deacylase activity"/>
    <property type="evidence" value="ECO:0007669"/>
    <property type="project" value="InterPro"/>
</dbReference>
<feature type="domain" description="Methionyl/Valyl/Leucyl/Isoleucyl-tRNA synthetase anticodon-binding" evidence="14">
    <location>
        <begin position="750"/>
        <end position="905"/>
    </location>
</feature>
<dbReference type="Gene3D" id="3.90.740.10">
    <property type="entry name" value="Valyl/Leucyl/Isoleucyl-tRNA synthetase, editing domain"/>
    <property type="match status" value="1"/>
</dbReference>
<sequence>MFSLRPPAFRIWAKGGSRNISSGNNAFFGSILLPKTRFPLRSDPAKDEAIARRTTEHLYEWQWENAKGPLFVFHDGPPYANGDLHMGHALNKILKDIINRYHVSVGERVHYVPGWDCHGLPIEQKVLKALRKDVDEVSSVTIRQEAEKYAKEQVESQKDQFKSLGIMAKWDRETTYRTMDHDYEMRQLRIFQKMVERGLIFRQHRPVHYSPSSQSALAESELEYKDAHVSHSVYVTFDLESTTTGALSGVEGPIRLLVWTTTPWTLTANMGIAVSPEMQYVVGCSSQDPEAGALIFALDRKEDLQPILDGMGIDEIKITIPGSALVELKYRSLFSSRNDAPQSLSILPSSHVTPDSGTGVVHLAPAHGQEDYELFRSRGLTSDMVCHVDRRGRFTSSVITVVGEAFAGRLIGKEVLSEGGKAMVDILTELQVLKKIQRYKHRYPYDWKTDQPIIMMATSQWFANLDAIKGDAINALQEVDFFPAVSRNRLEAFVRSRSEWCISRQRVWGVPIPALYHLPTESAILTPDSLTHIISVLERKGTRRWWNGSVADFVPPSLLFPGEDVDKTWVKGTDTMDVWFDSGTSWSLLEGLAQVETSQKVPGRYADVCLEGSDQHRGWFQSLLLTAVASAPLKKPPVAPYGALITHGMVLDENDRKMSKSIGNIVTPQTIIHGGKDTKKEPAYGTGVLRLWVATVEVGRDMSIGPTVLSQCVENLRKIRNTARFLLGNLGDHRLSDEDKAPRELLGMTDRYVMHKLHELESTAREGYSTYNFPKVVAALSNFANITLSTLYFDTTKDPLYCDAKDSVRRRAIVTVMEQLLDTITKVMAPILPHLAEEIHQTRYPEGTEVSSVFCQPWQPLDAEWHDPQVESDMIELLRLKDFVNILLEKPRRNKELRSSLMADVDIVIPDRSAESSRIQLFIVSQVNVVDDSSLSVSKTERVPPASVDTSDDFTIMIDEGLLGALKPVWAYTHSLEIPGSRDRIIVRVRSANSHKCPRCWTYTAEEEGTLCGRCSEVLHL</sequence>
<dbReference type="GeneID" id="18912709"/>
<dbReference type="InterPro" id="IPR033708">
    <property type="entry name" value="Anticodon_Ile_BEm"/>
</dbReference>
<gene>
    <name evidence="15" type="ORF">PHACADRAFT_208201</name>
</gene>
<dbReference type="InterPro" id="IPR002301">
    <property type="entry name" value="Ile-tRNA-ligase"/>
</dbReference>
<accession>K5X2L7</accession>
<keyword evidence="16" id="KW-1185">Reference proteome</keyword>
<evidence type="ECO:0000256" key="10">
    <source>
        <dbReference type="ARBA" id="ARBA00048359"/>
    </source>
</evidence>
<dbReference type="EC" id="6.1.1.5" evidence="3"/>
<dbReference type="InterPro" id="IPR050081">
    <property type="entry name" value="Ile-tRNA_ligase"/>
</dbReference>
<dbReference type="PROSITE" id="PS00178">
    <property type="entry name" value="AA_TRNA_LIGASE_I"/>
    <property type="match status" value="1"/>
</dbReference>
<dbReference type="InterPro" id="IPR002300">
    <property type="entry name" value="aa-tRNA-synth_Ia"/>
</dbReference>
<dbReference type="OrthoDB" id="10264412at2759"/>
<dbReference type="PRINTS" id="PR00984">
    <property type="entry name" value="TRNASYNTHILE"/>
</dbReference>
<dbReference type="RefSeq" id="XP_007394875.1">
    <property type="nucleotide sequence ID" value="XM_007394813.1"/>
</dbReference>
<evidence type="ECO:0000256" key="4">
    <source>
        <dbReference type="ARBA" id="ARBA00022598"/>
    </source>
</evidence>
<dbReference type="Gene3D" id="3.40.50.620">
    <property type="entry name" value="HUPs"/>
    <property type="match status" value="2"/>
</dbReference>
<comment type="catalytic activity">
    <reaction evidence="10">
        <text>tRNA(Ile) + L-isoleucine + ATP = L-isoleucyl-tRNA(Ile) + AMP + diphosphate</text>
        <dbReference type="Rhea" id="RHEA:11060"/>
        <dbReference type="Rhea" id="RHEA-COMP:9666"/>
        <dbReference type="Rhea" id="RHEA-COMP:9695"/>
        <dbReference type="ChEBI" id="CHEBI:30616"/>
        <dbReference type="ChEBI" id="CHEBI:33019"/>
        <dbReference type="ChEBI" id="CHEBI:58045"/>
        <dbReference type="ChEBI" id="CHEBI:78442"/>
        <dbReference type="ChEBI" id="CHEBI:78528"/>
        <dbReference type="ChEBI" id="CHEBI:456215"/>
        <dbReference type="EC" id="6.1.1.5"/>
    </reaction>
</comment>
<evidence type="ECO:0000256" key="7">
    <source>
        <dbReference type="ARBA" id="ARBA00022917"/>
    </source>
</evidence>
<dbReference type="GO" id="GO:0005524">
    <property type="term" value="F:ATP binding"/>
    <property type="evidence" value="ECO:0007669"/>
    <property type="project" value="UniProtKB-KW"/>
</dbReference>
<dbReference type="KEGG" id="pco:PHACADRAFT_208201"/>
<feature type="domain" description="Aminoacyl-tRNA synthetase class Ia" evidence="13">
    <location>
        <begin position="58"/>
        <end position="704"/>
    </location>
</feature>
<dbReference type="NCBIfam" id="TIGR00392">
    <property type="entry name" value="ileS"/>
    <property type="match status" value="1"/>
</dbReference>
<proteinExistence type="inferred from homology"/>
<dbReference type="Proteomes" id="UP000008370">
    <property type="component" value="Unassembled WGS sequence"/>
</dbReference>
<dbReference type="SUPFAM" id="SSF47323">
    <property type="entry name" value="Anticodon-binding domain of a subclass of class I aminoacyl-tRNA synthetases"/>
    <property type="match status" value="1"/>
</dbReference>
<dbReference type="InterPro" id="IPR013155">
    <property type="entry name" value="M/V/L/I-tRNA-synth_anticd-bd"/>
</dbReference>
<dbReference type="GO" id="GO:0000049">
    <property type="term" value="F:tRNA binding"/>
    <property type="evidence" value="ECO:0007669"/>
    <property type="project" value="InterPro"/>
</dbReference>
<organism evidence="15 16">
    <name type="scientific">Phanerochaete carnosa (strain HHB-10118-sp)</name>
    <name type="common">White-rot fungus</name>
    <name type="synonym">Peniophora carnosa</name>
    <dbReference type="NCBI Taxonomy" id="650164"/>
    <lineage>
        <taxon>Eukaryota</taxon>
        <taxon>Fungi</taxon>
        <taxon>Dikarya</taxon>
        <taxon>Basidiomycota</taxon>
        <taxon>Agaricomycotina</taxon>
        <taxon>Agaricomycetes</taxon>
        <taxon>Polyporales</taxon>
        <taxon>Phanerochaetaceae</taxon>
        <taxon>Phanerochaete</taxon>
    </lineage>
</organism>